<evidence type="ECO:0000313" key="1">
    <source>
        <dbReference type="EMBL" id="KAL0923673.1"/>
    </source>
</evidence>
<name>A0ABD0VFH9_DENTH</name>
<gene>
    <name evidence="1" type="ORF">M5K25_007739</name>
</gene>
<dbReference type="Proteomes" id="UP001552299">
    <property type="component" value="Unassembled WGS sequence"/>
</dbReference>
<keyword evidence="2" id="KW-1185">Reference proteome</keyword>
<protein>
    <submittedName>
        <fullName evidence="1">Uncharacterized protein</fullName>
    </submittedName>
</protein>
<organism evidence="1 2">
    <name type="scientific">Dendrobium thyrsiflorum</name>
    <name type="common">Pinecone-like raceme dendrobium</name>
    <name type="synonym">Orchid</name>
    <dbReference type="NCBI Taxonomy" id="117978"/>
    <lineage>
        <taxon>Eukaryota</taxon>
        <taxon>Viridiplantae</taxon>
        <taxon>Streptophyta</taxon>
        <taxon>Embryophyta</taxon>
        <taxon>Tracheophyta</taxon>
        <taxon>Spermatophyta</taxon>
        <taxon>Magnoliopsida</taxon>
        <taxon>Liliopsida</taxon>
        <taxon>Asparagales</taxon>
        <taxon>Orchidaceae</taxon>
        <taxon>Epidendroideae</taxon>
        <taxon>Malaxideae</taxon>
        <taxon>Dendrobiinae</taxon>
        <taxon>Dendrobium</taxon>
    </lineage>
</organism>
<sequence>MGPPFEFQILERADDAWSPAKYISASTNTYFLRIVRDSFACSALMIWRSNFFCEEDWIKCKLTNRRSTKAKSPIIQPKSSDIATKSAHNFTVSSRRKIQAEWYLRRDERGTAMDCYNLSTFTNMETLHSSSLSDNLLAEKTRIFCRDRPSSSVPETLWISSMETSFSVTECCGKLS</sequence>
<accession>A0ABD0VFH9</accession>
<evidence type="ECO:0000313" key="2">
    <source>
        <dbReference type="Proteomes" id="UP001552299"/>
    </source>
</evidence>
<proteinExistence type="predicted"/>
<reference evidence="1 2" key="1">
    <citation type="journal article" date="2024" name="Plant Biotechnol. J.">
        <title>Dendrobium thyrsiflorum genome and its molecular insights into genes involved in important horticultural traits.</title>
        <authorList>
            <person name="Chen B."/>
            <person name="Wang J.Y."/>
            <person name="Zheng P.J."/>
            <person name="Li K.L."/>
            <person name="Liang Y.M."/>
            <person name="Chen X.F."/>
            <person name="Zhang C."/>
            <person name="Zhao X."/>
            <person name="He X."/>
            <person name="Zhang G.Q."/>
            <person name="Liu Z.J."/>
            <person name="Xu Q."/>
        </authorList>
    </citation>
    <scope>NUCLEOTIDE SEQUENCE [LARGE SCALE GENOMIC DNA]</scope>
    <source>
        <strain evidence="1">GZMU011</strain>
    </source>
</reference>
<dbReference type="EMBL" id="JANQDX010000006">
    <property type="protein sequence ID" value="KAL0923673.1"/>
    <property type="molecule type" value="Genomic_DNA"/>
</dbReference>
<dbReference type="AlphaFoldDB" id="A0ABD0VFH9"/>
<comment type="caution">
    <text evidence="1">The sequence shown here is derived from an EMBL/GenBank/DDBJ whole genome shotgun (WGS) entry which is preliminary data.</text>
</comment>